<dbReference type="Proteomes" id="UP000318995">
    <property type="component" value="Unassembled WGS sequence"/>
</dbReference>
<comment type="caution">
    <text evidence="1">The sequence shown here is derived from an EMBL/GenBank/DDBJ whole genome shotgun (WGS) entry which is preliminary data.</text>
</comment>
<evidence type="ECO:0000313" key="2">
    <source>
        <dbReference type="Proteomes" id="UP000318995"/>
    </source>
</evidence>
<dbReference type="InterPro" id="IPR002347">
    <property type="entry name" value="SDR_fam"/>
</dbReference>
<dbReference type="SUPFAM" id="SSF51735">
    <property type="entry name" value="NAD(P)-binding Rossmann-fold domains"/>
    <property type="match status" value="1"/>
</dbReference>
<dbReference type="InterPro" id="IPR036291">
    <property type="entry name" value="NAD(P)-bd_dom_sf"/>
</dbReference>
<proteinExistence type="predicted"/>
<dbReference type="Gene3D" id="3.40.50.720">
    <property type="entry name" value="NAD(P)-binding Rossmann-like Domain"/>
    <property type="match status" value="1"/>
</dbReference>
<evidence type="ECO:0000313" key="1">
    <source>
        <dbReference type="EMBL" id="TWT41557.1"/>
    </source>
</evidence>
<reference evidence="1 2" key="1">
    <citation type="submission" date="2019-02" db="EMBL/GenBank/DDBJ databases">
        <title>Deep-cultivation of Planctomycetes and their phenomic and genomic characterization uncovers novel biology.</title>
        <authorList>
            <person name="Wiegand S."/>
            <person name="Jogler M."/>
            <person name="Boedeker C."/>
            <person name="Pinto D."/>
            <person name="Vollmers J."/>
            <person name="Rivas-Marin E."/>
            <person name="Kohn T."/>
            <person name="Peeters S.H."/>
            <person name="Heuer A."/>
            <person name="Rast P."/>
            <person name="Oberbeckmann S."/>
            <person name="Bunk B."/>
            <person name="Jeske O."/>
            <person name="Meyerdierks A."/>
            <person name="Storesund J.E."/>
            <person name="Kallscheuer N."/>
            <person name="Luecker S."/>
            <person name="Lage O.M."/>
            <person name="Pohl T."/>
            <person name="Merkel B.J."/>
            <person name="Hornburger P."/>
            <person name="Mueller R.-W."/>
            <person name="Bruemmer F."/>
            <person name="Labrenz M."/>
            <person name="Spormann A.M."/>
            <person name="Op Den Camp H."/>
            <person name="Overmann J."/>
            <person name="Amann R."/>
            <person name="Jetten M.S.M."/>
            <person name="Mascher T."/>
            <person name="Medema M.H."/>
            <person name="Devos D.P."/>
            <person name="Kaster A.-K."/>
            <person name="Ovreas L."/>
            <person name="Rohde M."/>
            <person name="Galperin M.Y."/>
            <person name="Jogler C."/>
        </authorList>
    </citation>
    <scope>NUCLEOTIDE SEQUENCE [LARGE SCALE GENOMIC DNA]</scope>
    <source>
        <strain evidence="1 2">Pla111</strain>
    </source>
</reference>
<name>A0A5C5VTT8_9BACT</name>
<dbReference type="RefSeq" id="WP_197525047.1">
    <property type="nucleotide sequence ID" value="NZ_SJPH01000008.1"/>
</dbReference>
<protein>
    <submittedName>
        <fullName evidence="1">Short chain dehydrogenase</fullName>
    </submittedName>
</protein>
<gene>
    <name evidence="1" type="ORF">Pla111_29340</name>
</gene>
<dbReference type="EMBL" id="SJPH01000008">
    <property type="protein sequence ID" value="TWT41557.1"/>
    <property type="molecule type" value="Genomic_DNA"/>
</dbReference>
<sequence length="71" mass="7399">MLETLVEASYSGAKAALNHLMNGLAHLFAKQIRVNTVVIGTVVTEGYASAGLDAAAQERLMNPDNLAGRSG</sequence>
<dbReference type="Pfam" id="PF00106">
    <property type="entry name" value="adh_short"/>
    <property type="match status" value="1"/>
</dbReference>
<organism evidence="1 2">
    <name type="scientific">Botrimarina hoheduenensis</name>
    <dbReference type="NCBI Taxonomy" id="2528000"/>
    <lineage>
        <taxon>Bacteria</taxon>
        <taxon>Pseudomonadati</taxon>
        <taxon>Planctomycetota</taxon>
        <taxon>Planctomycetia</taxon>
        <taxon>Pirellulales</taxon>
        <taxon>Lacipirellulaceae</taxon>
        <taxon>Botrimarina</taxon>
    </lineage>
</organism>
<dbReference type="AlphaFoldDB" id="A0A5C5VTT8"/>
<accession>A0A5C5VTT8</accession>
<keyword evidence="2" id="KW-1185">Reference proteome</keyword>